<dbReference type="AlphaFoldDB" id="A0AAW0DYS4"/>
<dbReference type="PANTHER" id="PTHR42748:SF7">
    <property type="entry name" value="NMRA LIKE REDOX SENSOR 1-RELATED"/>
    <property type="match status" value="1"/>
</dbReference>
<evidence type="ECO:0000259" key="3">
    <source>
        <dbReference type="Pfam" id="PF05368"/>
    </source>
</evidence>
<name>A0AAW0DYS4_9AGAR</name>
<evidence type="ECO:0000256" key="1">
    <source>
        <dbReference type="ARBA" id="ARBA00006328"/>
    </source>
</evidence>
<evidence type="ECO:0000313" key="4">
    <source>
        <dbReference type="EMBL" id="KAK7057984.1"/>
    </source>
</evidence>
<evidence type="ECO:0000313" key="5">
    <source>
        <dbReference type="Proteomes" id="UP001362999"/>
    </source>
</evidence>
<dbReference type="InterPro" id="IPR008030">
    <property type="entry name" value="NmrA-like"/>
</dbReference>
<proteinExistence type="inferred from homology"/>
<dbReference type="Gene3D" id="3.40.50.720">
    <property type="entry name" value="NAD(P)-binding Rossmann-like Domain"/>
    <property type="match status" value="1"/>
</dbReference>
<gene>
    <name evidence="4" type="ORF">R3P38DRAFT_2843935</name>
</gene>
<comment type="similarity">
    <text evidence="1">Belongs to the NmrA-type oxidoreductase family.</text>
</comment>
<dbReference type="InterPro" id="IPR051164">
    <property type="entry name" value="NmrA-like_oxidored"/>
</dbReference>
<accession>A0AAW0DYS4</accession>
<comment type="caution">
    <text evidence="4">The sequence shown here is derived from an EMBL/GenBank/DDBJ whole genome shotgun (WGS) entry which is preliminary data.</text>
</comment>
<dbReference type="Pfam" id="PF05368">
    <property type="entry name" value="NmrA"/>
    <property type="match status" value="1"/>
</dbReference>
<dbReference type="Gene3D" id="3.90.25.10">
    <property type="entry name" value="UDP-galactose 4-epimerase, domain 1"/>
    <property type="match status" value="1"/>
</dbReference>
<keyword evidence="2" id="KW-0521">NADP</keyword>
<dbReference type="EMBL" id="JAWWNJ010000004">
    <property type="protein sequence ID" value="KAK7057984.1"/>
    <property type="molecule type" value="Genomic_DNA"/>
</dbReference>
<organism evidence="4 5">
    <name type="scientific">Favolaschia claudopus</name>
    <dbReference type="NCBI Taxonomy" id="2862362"/>
    <lineage>
        <taxon>Eukaryota</taxon>
        <taxon>Fungi</taxon>
        <taxon>Dikarya</taxon>
        <taxon>Basidiomycota</taxon>
        <taxon>Agaricomycotina</taxon>
        <taxon>Agaricomycetes</taxon>
        <taxon>Agaricomycetidae</taxon>
        <taxon>Agaricales</taxon>
        <taxon>Marasmiineae</taxon>
        <taxon>Mycenaceae</taxon>
        <taxon>Favolaschia</taxon>
    </lineage>
</organism>
<protein>
    <submittedName>
        <fullName evidence="4">NmrA domain-containing protein</fullName>
    </submittedName>
</protein>
<sequence>MPSLRGFRLLHSQRTNRNMSSSRVVTILGATGHQGASAVHRILKDGTFTPRAITRDPTSPAASDLKKLGVEVVQGDMKDKASLVKALRGSEALVAVTFAVFPPYSAENPSEETIGKIIIDAAVEAGVKFIVFSSCPNLERLSGGKYKNIFLYDDKVKIEEYMKASGIPNASLHLGSFVENLWTQHALKQTDDGFTLTVPKHTQTSRQSLTWIGHDFGEAALAVLKNYDDPLKDVSGKVFPVVTASITYPDFVAKISKALGKEVTFVSIPTTGNEAFDGMYAAQTEYDGFYTSTPVPNPELVALGAKFATIEECIETEIKKRYV</sequence>
<evidence type="ECO:0000256" key="2">
    <source>
        <dbReference type="ARBA" id="ARBA00022857"/>
    </source>
</evidence>
<dbReference type="InterPro" id="IPR036291">
    <property type="entry name" value="NAD(P)-bd_dom_sf"/>
</dbReference>
<reference evidence="4 5" key="1">
    <citation type="journal article" date="2024" name="J Genomics">
        <title>Draft genome sequencing and assembly of Favolaschia claudopus CIRM-BRFM 2984 isolated from oak limbs.</title>
        <authorList>
            <person name="Navarro D."/>
            <person name="Drula E."/>
            <person name="Chaduli D."/>
            <person name="Cazenave R."/>
            <person name="Ahrendt S."/>
            <person name="Wang J."/>
            <person name="Lipzen A."/>
            <person name="Daum C."/>
            <person name="Barry K."/>
            <person name="Grigoriev I.V."/>
            <person name="Favel A."/>
            <person name="Rosso M.N."/>
            <person name="Martin F."/>
        </authorList>
    </citation>
    <scope>NUCLEOTIDE SEQUENCE [LARGE SCALE GENOMIC DNA]</scope>
    <source>
        <strain evidence="4 5">CIRM-BRFM 2984</strain>
    </source>
</reference>
<dbReference type="CDD" id="cd05251">
    <property type="entry name" value="NmrA_like_SDR_a"/>
    <property type="match status" value="1"/>
</dbReference>
<dbReference type="SUPFAM" id="SSF51735">
    <property type="entry name" value="NAD(P)-binding Rossmann-fold domains"/>
    <property type="match status" value="1"/>
</dbReference>
<keyword evidence="5" id="KW-1185">Reference proteome</keyword>
<dbReference type="Proteomes" id="UP001362999">
    <property type="component" value="Unassembled WGS sequence"/>
</dbReference>
<feature type="domain" description="NmrA-like" evidence="3">
    <location>
        <begin position="23"/>
        <end position="272"/>
    </location>
</feature>
<dbReference type="PANTHER" id="PTHR42748">
    <property type="entry name" value="NITROGEN METABOLITE REPRESSION PROTEIN NMRA FAMILY MEMBER"/>
    <property type="match status" value="1"/>
</dbReference>